<keyword evidence="1" id="KW-0472">Membrane</keyword>
<keyword evidence="1" id="KW-0812">Transmembrane</keyword>
<dbReference type="EMBL" id="JBHTIF010000003">
    <property type="protein sequence ID" value="MFD0726778.1"/>
    <property type="molecule type" value="Genomic_DNA"/>
</dbReference>
<accession>A0ABW2YFW4</accession>
<gene>
    <name evidence="2" type="ORF">ACFQ0E_14340</name>
</gene>
<proteinExistence type="predicted"/>
<evidence type="ECO:0000313" key="3">
    <source>
        <dbReference type="Proteomes" id="UP001597110"/>
    </source>
</evidence>
<feature type="transmembrane region" description="Helical" evidence="1">
    <location>
        <begin position="7"/>
        <end position="28"/>
    </location>
</feature>
<keyword evidence="1" id="KW-1133">Transmembrane helix</keyword>
<organism evidence="2 3">
    <name type="scientific">Lysobacter brunescens</name>
    <dbReference type="NCBI Taxonomy" id="262323"/>
    <lineage>
        <taxon>Bacteria</taxon>
        <taxon>Pseudomonadati</taxon>
        <taxon>Pseudomonadota</taxon>
        <taxon>Gammaproteobacteria</taxon>
        <taxon>Lysobacterales</taxon>
        <taxon>Lysobacteraceae</taxon>
        <taxon>Lysobacter</taxon>
    </lineage>
</organism>
<evidence type="ECO:0000256" key="1">
    <source>
        <dbReference type="SAM" id="Phobius"/>
    </source>
</evidence>
<dbReference type="RefSeq" id="WP_386824949.1">
    <property type="nucleotide sequence ID" value="NZ_JBHTIF010000003.1"/>
</dbReference>
<protein>
    <recommendedName>
        <fullName evidence="4">Transmembrane protein</fullName>
    </recommendedName>
</protein>
<evidence type="ECO:0008006" key="4">
    <source>
        <dbReference type="Google" id="ProtNLM"/>
    </source>
</evidence>
<sequence length="83" mass="9236">MAGWLRALAALASAGWVVPMWLGFWTVLQFAELELMPALMQQPRLNSFPFLDFAVDCLVIGFLWLGAVIAGWVWVATGRRRGA</sequence>
<feature type="transmembrane region" description="Helical" evidence="1">
    <location>
        <begin position="48"/>
        <end position="75"/>
    </location>
</feature>
<dbReference type="Proteomes" id="UP001597110">
    <property type="component" value="Unassembled WGS sequence"/>
</dbReference>
<comment type="caution">
    <text evidence="2">The sequence shown here is derived from an EMBL/GenBank/DDBJ whole genome shotgun (WGS) entry which is preliminary data.</text>
</comment>
<reference evidence="3" key="1">
    <citation type="journal article" date="2019" name="Int. J. Syst. Evol. Microbiol.">
        <title>The Global Catalogue of Microorganisms (GCM) 10K type strain sequencing project: providing services to taxonomists for standard genome sequencing and annotation.</title>
        <authorList>
            <consortium name="The Broad Institute Genomics Platform"/>
            <consortium name="The Broad Institute Genome Sequencing Center for Infectious Disease"/>
            <person name="Wu L."/>
            <person name="Ma J."/>
        </authorList>
    </citation>
    <scope>NUCLEOTIDE SEQUENCE [LARGE SCALE GENOMIC DNA]</scope>
    <source>
        <strain evidence="3">CCUG 55585</strain>
    </source>
</reference>
<name>A0ABW2YFW4_9GAMM</name>
<keyword evidence="3" id="KW-1185">Reference proteome</keyword>
<evidence type="ECO:0000313" key="2">
    <source>
        <dbReference type="EMBL" id="MFD0726778.1"/>
    </source>
</evidence>